<dbReference type="CDD" id="cd02440">
    <property type="entry name" value="AdoMet_MTases"/>
    <property type="match status" value="1"/>
</dbReference>
<evidence type="ECO:0000256" key="3">
    <source>
        <dbReference type="SAM" id="MobiDB-lite"/>
    </source>
</evidence>
<evidence type="ECO:0000256" key="2">
    <source>
        <dbReference type="ARBA" id="ARBA00022679"/>
    </source>
</evidence>
<comment type="caution">
    <text evidence="7">The sequence shown here is derived from an EMBL/GenBank/DDBJ whole genome shotgun (WGS) entry which is preliminary data.</text>
</comment>
<proteinExistence type="predicted"/>
<keyword evidence="4" id="KW-0812">Transmembrane</keyword>
<feature type="signal peptide" evidence="5">
    <location>
        <begin position="1"/>
        <end position="23"/>
    </location>
</feature>
<keyword evidence="2" id="KW-0808">Transferase</keyword>
<evidence type="ECO:0000256" key="5">
    <source>
        <dbReference type="SAM" id="SignalP"/>
    </source>
</evidence>
<evidence type="ECO:0000313" key="7">
    <source>
        <dbReference type="EMBL" id="EKJ68325.1"/>
    </source>
</evidence>
<dbReference type="InterPro" id="IPR041698">
    <property type="entry name" value="Methyltransf_25"/>
</dbReference>
<feature type="region of interest" description="Disordered" evidence="3">
    <location>
        <begin position="151"/>
        <end position="190"/>
    </location>
</feature>
<dbReference type="PANTHER" id="PTHR44942:SF4">
    <property type="entry name" value="METHYLTRANSFERASE TYPE 11 DOMAIN-CONTAINING PROTEIN"/>
    <property type="match status" value="1"/>
</dbReference>
<name>K3VX58_FUSPC</name>
<evidence type="ECO:0000256" key="4">
    <source>
        <dbReference type="SAM" id="Phobius"/>
    </source>
</evidence>
<dbReference type="InterPro" id="IPR029063">
    <property type="entry name" value="SAM-dependent_MTases_sf"/>
</dbReference>
<feature type="domain" description="Methyltransferase" evidence="6">
    <location>
        <begin position="384"/>
        <end position="461"/>
    </location>
</feature>
<dbReference type="Pfam" id="PF13649">
    <property type="entry name" value="Methyltransf_25"/>
    <property type="match status" value="1"/>
</dbReference>
<dbReference type="InterPro" id="IPR051052">
    <property type="entry name" value="Diverse_substrate_MTase"/>
</dbReference>
<dbReference type="PANTHER" id="PTHR44942">
    <property type="entry name" value="METHYLTRANSF_11 DOMAIN-CONTAINING PROTEIN"/>
    <property type="match status" value="1"/>
</dbReference>
<dbReference type="eggNOG" id="KOG3010">
    <property type="taxonomic scope" value="Eukaryota"/>
</dbReference>
<evidence type="ECO:0000313" key="8">
    <source>
        <dbReference type="Proteomes" id="UP000007978"/>
    </source>
</evidence>
<dbReference type="Gene3D" id="3.40.50.150">
    <property type="entry name" value="Vaccinia Virus protein VP39"/>
    <property type="match status" value="1"/>
</dbReference>
<keyword evidence="4" id="KW-0472">Membrane</keyword>
<dbReference type="KEGG" id="fpu:FPSE_11333"/>
<keyword evidence="4" id="KW-1133">Transmembrane helix</keyword>
<keyword evidence="8" id="KW-1185">Reference proteome</keyword>
<dbReference type="Proteomes" id="UP000007978">
    <property type="component" value="Chromosome 1"/>
</dbReference>
<dbReference type="RefSeq" id="XP_009262725.1">
    <property type="nucleotide sequence ID" value="XM_009264450.1"/>
</dbReference>
<evidence type="ECO:0000256" key="1">
    <source>
        <dbReference type="ARBA" id="ARBA00022603"/>
    </source>
</evidence>
<organism evidence="7 8">
    <name type="scientific">Fusarium pseudograminearum (strain CS3096)</name>
    <name type="common">Wheat and barley crown-rot fungus</name>
    <dbReference type="NCBI Taxonomy" id="1028729"/>
    <lineage>
        <taxon>Eukaryota</taxon>
        <taxon>Fungi</taxon>
        <taxon>Dikarya</taxon>
        <taxon>Ascomycota</taxon>
        <taxon>Pezizomycotina</taxon>
        <taxon>Sordariomycetes</taxon>
        <taxon>Hypocreomycetidae</taxon>
        <taxon>Hypocreales</taxon>
        <taxon>Nectriaceae</taxon>
        <taxon>Fusarium</taxon>
    </lineage>
</organism>
<dbReference type="GO" id="GO:0032259">
    <property type="term" value="P:methylation"/>
    <property type="evidence" value="ECO:0007669"/>
    <property type="project" value="UniProtKB-KW"/>
</dbReference>
<dbReference type="AlphaFoldDB" id="K3VX58"/>
<reference evidence="7 8" key="1">
    <citation type="journal article" date="2012" name="PLoS Pathog.">
        <title>Comparative pathogenomics reveals horizontally acquired novel virulence genes in fungi infecting cereal hosts.</title>
        <authorList>
            <person name="Gardiner D.M."/>
            <person name="McDonald M.C."/>
            <person name="Covarelli L."/>
            <person name="Solomon P.S."/>
            <person name="Rusu A.G."/>
            <person name="Marshall M."/>
            <person name="Kazan K."/>
            <person name="Chakraborty S."/>
            <person name="McDonald B.A."/>
            <person name="Manners J.M."/>
        </authorList>
    </citation>
    <scope>NUCLEOTIDE SEQUENCE [LARGE SCALE GENOMIC DNA]</scope>
    <source>
        <strain evidence="7 8">CS3096</strain>
    </source>
</reference>
<dbReference type="SUPFAM" id="SSF53335">
    <property type="entry name" value="S-adenosyl-L-methionine-dependent methyltransferases"/>
    <property type="match status" value="1"/>
</dbReference>
<sequence length="624" mass="68259">MLPTLTYLGLALALFQCLVFCDAKFIRPPEIDQNRKSDADIGKNTRYNIGYEIQIDWRSTIEGTQLWIMQLNKGTVNGAELRQLYTSRTEWEAEYNIAGLSKNGEDSVYCFTLWESSNGYLAQSITFNVTAPDPETTTTISKVLSITRTTTQSIAESTTQSEPSTTAKTTATSTTIAEEDTGATPNSGLSKGETAGAAVGGTIGGLLIFGCVGWLLWKQISKKKRDPSIYEVPTGQLPVSEPKAELPGDHGSHIPGYARSPPGVQFSDIEEQIIVVSRSDQNYSGPGFVYMRAIRLRIPYQPVKFDVPRTALLANRFRAVQQPSKLTMVALATQSEDQPRDVVFRNYSSQQASNYAEGRLGYSETLIEFVLKQHNSSGGHNGVVLDVGCGPGPATRMLAPHFDVAYGADPGHSMIEKAQQMGGTSKADVQIEYKVSGAEELDKIDGLEHSSVDLITAAAALSGSLLTSIDLSGGDKVQTIFEDFRQNVLRPYHSAGSQITMDGYVDLVMPWDDPTTASLYDRKSSSRHELSAKDGHFPKHYLMDNTPGDVSLDEKLQRFEKLVNSFGTVNRWQKANPELIGTEDDIVKILMRKLRAAAEENGGSLDLSGLADKYVIAVIIVKRV</sequence>
<feature type="transmembrane region" description="Helical" evidence="4">
    <location>
        <begin position="195"/>
        <end position="217"/>
    </location>
</feature>
<dbReference type="GO" id="GO:0008168">
    <property type="term" value="F:methyltransferase activity"/>
    <property type="evidence" value="ECO:0007669"/>
    <property type="project" value="UniProtKB-KW"/>
</dbReference>
<feature type="compositionally biased region" description="Low complexity" evidence="3">
    <location>
        <begin position="161"/>
        <end position="176"/>
    </location>
</feature>
<dbReference type="GeneID" id="20369950"/>
<gene>
    <name evidence="7" type="ORF">FPSE_11333</name>
</gene>
<keyword evidence="1" id="KW-0489">Methyltransferase</keyword>
<feature type="compositionally biased region" description="Polar residues" evidence="3">
    <location>
        <begin position="151"/>
        <end position="160"/>
    </location>
</feature>
<accession>K3VX58</accession>
<evidence type="ECO:0000259" key="6">
    <source>
        <dbReference type="Pfam" id="PF13649"/>
    </source>
</evidence>
<dbReference type="EMBL" id="AFNW01000605">
    <property type="protein sequence ID" value="EKJ68325.1"/>
    <property type="molecule type" value="Genomic_DNA"/>
</dbReference>
<dbReference type="OrthoDB" id="10027013at2759"/>
<dbReference type="HOGENOM" id="CLU_438069_0_0_1"/>
<keyword evidence="5" id="KW-0732">Signal</keyword>
<protein>
    <recommendedName>
        <fullName evidence="6">Methyltransferase domain-containing protein</fullName>
    </recommendedName>
</protein>
<feature type="chain" id="PRO_5003867422" description="Methyltransferase domain-containing protein" evidence="5">
    <location>
        <begin position="24"/>
        <end position="624"/>
    </location>
</feature>